<protein>
    <submittedName>
        <fullName evidence="2">Glutamate synthase large chain</fullName>
        <ecNumber evidence="2">1.4.1.13</ecNumber>
    </submittedName>
</protein>
<feature type="domain" description="Putative DNA-binding" evidence="1">
    <location>
        <begin position="7"/>
        <end position="93"/>
    </location>
</feature>
<dbReference type="InterPro" id="IPR044922">
    <property type="entry name" value="DUF2063_N_sf"/>
</dbReference>
<dbReference type="OrthoDB" id="4146344at2"/>
<dbReference type="EMBL" id="AP018823">
    <property type="protein sequence ID" value="BBF86594.1"/>
    <property type="molecule type" value="Genomic_DNA"/>
</dbReference>
<evidence type="ECO:0000259" key="1">
    <source>
        <dbReference type="Pfam" id="PF09836"/>
    </source>
</evidence>
<name>A0A3G9GGV2_9NEIS</name>
<dbReference type="Pfam" id="PF09836">
    <property type="entry name" value="DUF2063"/>
    <property type="match status" value="1"/>
</dbReference>
<dbReference type="RefSeq" id="WP_089085670.1">
    <property type="nucleotide sequence ID" value="NZ_AP018823.1"/>
</dbReference>
<sequence>MTPEARWQAELLELIAHPDQAADTTLGLHPAGLAVYRNNYRVGLIETLNMIYPVCGQIVGTEFMTGLAREYSKRHASHSGNLHRYGGSFGDFLQDFPPAQALPYLPDVARLEWAVHRSYYAIDQTPLAATALSGIHPDQFGQLRLRLSDSSLALSSPWPVVAIWQGHQPGQTLNVDLESGGEQALVSRHAGKVRVQAETAGMAALLLALQQGLLLEEAAGLALSAQHDFDLQAGLARLFADGLLSHYQL</sequence>
<organism evidence="2 3">
    <name type="scientific">Aquitalea magnusonii</name>
    <dbReference type="NCBI Taxonomy" id="332411"/>
    <lineage>
        <taxon>Bacteria</taxon>
        <taxon>Pseudomonadati</taxon>
        <taxon>Pseudomonadota</taxon>
        <taxon>Betaproteobacteria</taxon>
        <taxon>Neisseriales</taxon>
        <taxon>Chromobacteriaceae</taxon>
        <taxon>Aquitalea</taxon>
    </lineage>
</organism>
<reference evidence="3" key="1">
    <citation type="journal article" date="2017" name="Biotechnol. Biofuels">
        <title>Evaluation of environmental bacterial communities as a factor affecting the growth of duckweed Lemna minor.</title>
        <authorList>
            <person name="Ishizawa H."/>
            <person name="Kuroda M."/>
            <person name="Morikawa M."/>
            <person name="Ike M."/>
        </authorList>
    </citation>
    <scope>NUCLEOTIDE SEQUENCE [LARGE SCALE GENOMIC DNA]</scope>
    <source>
        <strain evidence="3">H3</strain>
    </source>
</reference>
<proteinExistence type="predicted"/>
<dbReference type="AlphaFoldDB" id="A0A3G9GGV2"/>
<evidence type="ECO:0000313" key="3">
    <source>
        <dbReference type="Proteomes" id="UP000198290"/>
    </source>
</evidence>
<dbReference type="Gene3D" id="1.10.150.690">
    <property type="entry name" value="DUF2063"/>
    <property type="match status" value="1"/>
</dbReference>
<dbReference type="GO" id="GO:0004355">
    <property type="term" value="F:glutamate synthase (NADPH) activity"/>
    <property type="evidence" value="ECO:0007669"/>
    <property type="project" value="UniProtKB-EC"/>
</dbReference>
<dbReference type="Proteomes" id="UP000198290">
    <property type="component" value="Chromosome"/>
</dbReference>
<accession>A0A3G9GGV2</accession>
<keyword evidence="3" id="KW-1185">Reference proteome</keyword>
<dbReference type="STRING" id="332411.VI06_14430"/>
<keyword evidence="2" id="KW-0560">Oxidoreductase</keyword>
<dbReference type="InterPro" id="IPR018640">
    <property type="entry name" value="DUF2063"/>
</dbReference>
<reference evidence="3" key="3">
    <citation type="journal article" date="2017" name="Plant Physiol. Biochem.">
        <title>Differential oxidative and antioxidative response of duckweed Lemna minor toward plant growth promoting/inhibiting bacteria.</title>
        <authorList>
            <person name="Ishizawa H."/>
            <person name="Kuroda M."/>
            <person name="Morikawa M."/>
            <person name="Ike M."/>
        </authorList>
    </citation>
    <scope>NUCLEOTIDE SEQUENCE [LARGE SCALE GENOMIC DNA]</scope>
    <source>
        <strain evidence="3">H3</strain>
    </source>
</reference>
<dbReference type="EC" id="1.4.1.13" evidence="2"/>
<evidence type="ECO:0000313" key="2">
    <source>
        <dbReference type="EMBL" id="BBF86594.1"/>
    </source>
</evidence>
<reference evidence="2 3" key="2">
    <citation type="journal article" date="2017" name="Genome Announc.">
        <title>Draft genome sequence of Aquitalea magnusonii strain H3, a plant growth-promoting bacterium of duckweed Lemna minor.</title>
        <authorList>
            <person name="Ishizawa H."/>
            <person name="Kuroda M."/>
            <person name="Ike M."/>
        </authorList>
    </citation>
    <scope>NUCLEOTIDE SEQUENCE [LARGE SCALE GENOMIC DNA]</scope>
    <source>
        <strain evidence="2 3">H3</strain>
    </source>
</reference>
<dbReference type="KEGG" id="amah:DLM_2993"/>
<gene>
    <name evidence="2" type="ORF">DLM_2993</name>
</gene>